<feature type="coiled-coil region" evidence="4">
    <location>
        <begin position="582"/>
        <end position="630"/>
    </location>
</feature>
<dbReference type="Pfam" id="PF00397">
    <property type="entry name" value="WW"/>
    <property type="match status" value="1"/>
</dbReference>
<feature type="compositionally biased region" description="Polar residues" evidence="5">
    <location>
        <begin position="1"/>
        <end position="14"/>
    </location>
</feature>
<evidence type="ECO:0000313" key="8">
    <source>
        <dbReference type="EMBL" id="ETV65814.1"/>
    </source>
</evidence>
<dbReference type="GeneID" id="20819548"/>
<feature type="region of interest" description="Disordered" evidence="5">
    <location>
        <begin position="1019"/>
        <end position="1073"/>
    </location>
</feature>
<dbReference type="InterPro" id="IPR019821">
    <property type="entry name" value="Kinesin_motor_CS"/>
</dbReference>
<evidence type="ECO:0000256" key="5">
    <source>
        <dbReference type="SAM" id="MobiDB-lite"/>
    </source>
</evidence>
<dbReference type="CDD" id="cd00201">
    <property type="entry name" value="WW"/>
    <property type="match status" value="1"/>
</dbReference>
<evidence type="ECO:0000256" key="3">
    <source>
        <dbReference type="PROSITE-ProRule" id="PRU00283"/>
    </source>
</evidence>
<dbReference type="InterPro" id="IPR027417">
    <property type="entry name" value="P-loop_NTPase"/>
</dbReference>
<feature type="compositionally biased region" description="Acidic residues" evidence="5">
    <location>
        <begin position="291"/>
        <end position="301"/>
    </location>
</feature>
<name>W4FG19_APHAT</name>
<accession>W4FG19</accession>
<dbReference type="PROSITE" id="PS00411">
    <property type="entry name" value="KINESIN_MOTOR_1"/>
    <property type="match status" value="1"/>
</dbReference>
<dbReference type="VEuPathDB" id="FungiDB:H257_17552"/>
<dbReference type="Pfam" id="PF00225">
    <property type="entry name" value="Kinesin"/>
    <property type="match status" value="1"/>
</dbReference>
<keyword evidence="2 3" id="KW-0067">ATP-binding</keyword>
<dbReference type="InterPro" id="IPR001202">
    <property type="entry name" value="WW_dom"/>
</dbReference>
<dbReference type="PROSITE" id="PS50067">
    <property type="entry name" value="KINESIN_MOTOR_2"/>
    <property type="match status" value="1"/>
</dbReference>
<comment type="similarity">
    <text evidence="3">Belongs to the TRAFAC class myosin-kinesin ATPase superfamily. Kinesin family.</text>
</comment>
<dbReference type="GO" id="GO:0015630">
    <property type="term" value="C:microtubule cytoskeleton"/>
    <property type="evidence" value="ECO:0007669"/>
    <property type="project" value="TreeGrafter"/>
</dbReference>
<dbReference type="STRING" id="112090.W4FG19"/>
<evidence type="ECO:0000259" key="7">
    <source>
        <dbReference type="PROSITE" id="PS50067"/>
    </source>
</evidence>
<feature type="region of interest" description="Disordered" evidence="5">
    <location>
        <begin position="215"/>
        <end position="326"/>
    </location>
</feature>
<keyword evidence="4" id="KW-0175">Coiled coil</keyword>
<dbReference type="SUPFAM" id="SSF51045">
    <property type="entry name" value="WW domain"/>
    <property type="match status" value="1"/>
</dbReference>
<proteinExistence type="inferred from homology"/>
<feature type="region of interest" description="Disordered" evidence="5">
    <location>
        <begin position="67"/>
        <end position="94"/>
    </location>
</feature>
<dbReference type="GO" id="GO:0005524">
    <property type="term" value="F:ATP binding"/>
    <property type="evidence" value="ECO:0007669"/>
    <property type="project" value="UniProtKB-UniRule"/>
</dbReference>
<dbReference type="PRINTS" id="PR00380">
    <property type="entry name" value="KINESINHEAVY"/>
</dbReference>
<organism evidence="8">
    <name type="scientific">Aphanomyces astaci</name>
    <name type="common">Crayfish plague agent</name>
    <dbReference type="NCBI Taxonomy" id="112090"/>
    <lineage>
        <taxon>Eukaryota</taxon>
        <taxon>Sar</taxon>
        <taxon>Stramenopiles</taxon>
        <taxon>Oomycota</taxon>
        <taxon>Saprolegniomycetes</taxon>
        <taxon>Saprolegniales</taxon>
        <taxon>Verrucalvaceae</taxon>
        <taxon>Aphanomyces</taxon>
    </lineage>
</organism>
<dbReference type="OrthoDB" id="3176171at2759"/>
<dbReference type="SMART" id="SM00456">
    <property type="entry name" value="WW"/>
    <property type="match status" value="1"/>
</dbReference>
<evidence type="ECO:0000256" key="4">
    <source>
        <dbReference type="SAM" id="Coils"/>
    </source>
</evidence>
<dbReference type="InterPro" id="IPR036020">
    <property type="entry name" value="WW_dom_sf"/>
</dbReference>
<dbReference type="GO" id="GO:0008017">
    <property type="term" value="F:microtubule binding"/>
    <property type="evidence" value="ECO:0007669"/>
    <property type="project" value="InterPro"/>
</dbReference>
<keyword evidence="3" id="KW-0505">Motor protein</keyword>
<dbReference type="GO" id="GO:0003777">
    <property type="term" value="F:microtubule motor activity"/>
    <property type="evidence" value="ECO:0007669"/>
    <property type="project" value="InterPro"/>
</dbReference>
<dbReference type="EMBL" id="KI913223">
    <property type="protein sequence ID" value="ETV65814.1"/>
    <property type="molecule type" value="Genomic_DNA"/>
</dbReference>
<gene>
    <name evidence="8" type="ORF">H257_17552</name>
</gene>
<evidence type="ECO:0000259" key="6">
    <source>
        <dbReference type="PROSITE" id="PS50020"/>
    </source>
</evidence>
<feature type="coiled-coil region" evidence="4">
    <location>
        <begin position="337"/>
        <end position="364"/>
    </location>
</feature>
<dbReference type="InterPro" id="IPR001752">
    <property type="entry name" value="Kinesin_motor_dom"/>
</dbReference>
<keyword evidence="1 3" id="KW-0547">Nucleotide-binding</keyword>
<dbReference type="InterPro" id="IPR027640">
    <property type="entry name" value="Kinesin-like_fam"/>
</dbReference>
<dbReference type="SUPFAM" id="SSF52540">
    <property type="entry name" value="P-loop containing nucleoside triphosphate hydrolases"/>
    <property type="match status" value="1"/>
</dbReference>
<dbReference type="PANTHER" id="PTHR47972">
    <property type="entry name" value="KINESIN-LIKE PROTEIN KLP-3"/>
    <property type="match status" value="1"/>
</dbReference>
<dbReference type="SMART" id="SM00129">
    <property type="entry name" value="KISc"/>
    <property type="match status" value="1"/>
</dbReference>
<dbReference type="AlphaFoldDB" id="W4FG19"/>
<dbReference type="Gene3D" id="3.40.850.10">
    <property type="entry name" value="Kinesin motor domain"/>
    <property type="match status" value="1"/>
</dbReference>
<protein>
    <recommendedName>
        <fullName evidence="9">Kinesin-like protein</fullName>
    </recommendedName>
</protein>
<dbReference type="GO" id="GO:0007018">
    <property type="term" value="P:microtubule-based movement"/>
    <property type="evidence" value="ECO:0007669"/>
    <property type="project" value="InterPro"/>
</dbReference>
<feature type="compositionally biased region" description="Low complexity" evidence="5">
    <location>
        <begin position="1027"/>
        <end position="1036"/>
    </location>
</feature>
<dbReference type="PROSITE" id="PS01159">
    <property type="entry name" value="WW_DOMAIN_1"/>
    <property type="match status" value="1"/>
</dbReference>
<feature type="compositionally biased region" description="Low complexity" evidence="5">
    <location>
        <begin position="69"/>
        <end position="90"/>
    </location>
</feature>
<dbReference type="InterPro" id="IPR036961">
    <property type="entry name" value="Kinesin_motor_dom_sf"/>
</dbReference>
<sequence length="1073" mass="117900">MQRTPRAVSSSANTPGRPLRRADSMSPTHRNSIPHASVSPMGSQTARWDSDQRRTQEAGMSLLGLAFDGSTSHHASPSAHSPSSSYGSSPMQQHQGYAHAVMQFDELSLGGVDPDIFMEGVMEHSKYLGMDPERDQDLLWIARKSLVADIPPGWHQVMTQEGVPYYYNDESGDSRWEHPSDQDYKAMYREATRMKAAGEPIDAVRLTRLFTQHHQYHQPNTSHLAITSHPHGAANHGQYSSDAWAESPQLHPASPPSHHQAVASGFDGDWSEYAEEVREATGEGIAYSPRDDDESDDDGGGDDTVVTKHGHTSAAADSQGPTDATGHVGAAMVPLRLDDHRALVESLYAELNECKKKLELQREHQDVVDALQRTVHDIAGQLEAQLRETLTAHEATKAAQNELATATRDKHTNAEKVAELEETLKQVRQQLVMANGEVECSKAKEAQDNLTLRQEVKTLTMRLQDAEKSTAADDVQKQLTKEKKLRFQWEQKFKVLEEQHQALMTQVDAASRQYEIDRQAAKGNIEALSMQHADQLNQLQSEHDKLKIAWVESENALRAQVRVLEADKLARTASLTDITMQLEAASHEAAQCRSRVNQLETADAAHLERISVLERNLVTAQQDAQAKLEQATQAAVAAATANMQGLVCAAVAEKDQLAQLYAAETKARRHLHNKVMELGGNIRVFCRVRPTSDVERASAESAEVVTFRREDPQVLELTLAEGPKHTFEFDYVFQPTSAQLDVFEQTKALVVSALDGFNVCIFAYGQTGSGKTHTMEGPSDDRGVNFRAMAELFRVRDERMLCGNFDCDMKLSILEVYNETIVDLLDDTQPPNGSTCSGDRKALEVRMSKQGAFVDNLMEVEVHSTADVADLMALGHSHRSVGAHDVNEHSSRSHLVLSITITTSQKSDPSKKTTSKLHLIDLAGSERISKTAASGQRLKEAQHINRSLSALGDVISSLGGHSKHVPYRNSKLTFLLQESLSGNSKVLMFVNVSPVQWNASESLCSLNFAQRCRNVALGQLKSPPPSTSTTLPPSASVPKPATKAPKQSGALSATEKARVSCSTGPKSPRKDMT</sequence>
<evidence type="ECO:0008006" key="9">
    <source>
        <dbReference type="Google" id="ProtNLM"/>
    </source>
</evidence>
<feature type="compositionally biased region" description="Polar residues" evidence="5">
    <location>
        <begin position="215"/>
        <end position="225"/>
    </location>
</feature>
<feature type="binding site" evidence="3">
    <location>
        <begin position="765"/>
        <end position="772"/>
    </location>
    <ligand>
        <name>ATP</name>
        <dbReference type="ChEBI" id="CHEBI:30616"/>
    </ligand>
</feature>
<dbReference type="RefSeq" id="XP_009844677.1">
    <property type="nucleotide sequence ID" value="XM_009846375.1"/>
</dbReference>
<dbReference type="PROSITE" id="PS50020">
    <property type="entry name" value="WW_DOMAIN_2"/>
    <property type="match status" value="1"/>
</dbReference>
<evidence type="ECO:0000256" key="1">
    <source>
        <dbReference type="ARBA" id="ARBA00022741"/>
    </source>
</evidence>
<dbReference type="Gene3D" id="3.30.1470.10">
    <property type="entry name" value="Photosystem I PsaD, reaction center subunit II"/>
    <property type="match status" value="1"/>
</dbReference>
<feature type="domain" description="Kinesin motor" evidence="7">
    <location>
        <begin position="681"/>
        <end position="1015"/>
    </location>
</feature>
<dbReference type="PANTHER" id="PTHR47972:SF28">
    <property type="entry name" value="KINESIN-LIKE PROTEIN KLP-3"/>
    <property type="match status" value="1"/>
</dbReference>
<feature type="domain" description="WW" evidence="6">
    <location>
        <begin position="148"/>
        <end position="181"/>
    </location>
</feature>
<evidence type="ECO:0000256" key="2">
    <source>
        <dbReference type="ARBA" id="ARBA00022840"/>
    </source>
</evidence>
<feature type="region of interest" description="Disordered" evidence="5">
    <location>
        <begin position="1"/>
        <end position="54"/>
    </location>
</feature>
<reference evidence="8" key="1">
    <citation type="submission" date="2013-12" db="EMBL/GenBank/DDBJ databases">
        <title>The Genome Sequence of Aphanomyces astaci APO3.</title>
        <authorList>
            <consortium name="The Broad Institute Genomics Platform"/>
            <person name="Russ C."/>
            <person name="Tyler B."/>
            <person name="van West P."/>
            <person name="Dieguez-Uribeondo J."/>
            <person name="Young S.K."/>
            <person name="Zeng Q."/>
            <person name="Gargeya S."/>
            <person name="Fitzgerald M."/>
            <person name="Abouelleil A."/>
            <person name="Alvarado L."/>
            <person name="Chapman S.B."/>
            <person name="Gainer-Dewar J."/>
            <person name="Goldberg J."/>
            <person name="Griggs A."/>
            <person name="Gujja S."/>
            <person name="Hansen M."/>
            <person name="Howarth C."/>
            <person name="Imamovic A."/>
            <person name="Ireland A."/>
            <person name="Larimer J."/>
            <person name="McCowan C."/>
            <person name="Murphy C."/>
            <person name="Pearson M."/>
            <person name="Poon T.W."/>
            <person name="Priest M."/>
            <person name="Roberts A."/>
            <person name="Saif S."/>
            <person name="Shea T."/>
            <person name="Sykes S."/>
            <person name="Wortman J."/>
            <person name="Nusbaum C."/>
            <person name="Birren B."/>
        </authorList>
    </citation>
    <scope>NUCLEOTIDE SEQUENCE [LARGE SCALE GENOMIC DNA]</scope>
    <source>
        <strain evidence="8">APO3</strain>
    </source>
</reference>
<feature type="coiled-coil region" evidence="4">
    <location>
        <begin position="410"/>
        <end position="469"/>
    </location>
</feature>